<evidence type="ECO:0000256" key="1">
    <source>
        <dbReference type="SAM" id="MobiDB-lite"/>
    </source>
</evidence>
<feature type="region of interest" description="Disordered" evidence="1">
    <location>
        <begin position="200"/>
        <end position="239"/>
    </location>
</feature>
<dbReference type="Gramene" id="evm.model.06.580">
    <property type="protein sequence ID" value="cds.evm.model.06.580"/>
    <property type="gene ID" value="evm.TU.06.580"/>
</dbReference>
<proteinExistence type="predicted"/>
<keyword evidence="3" id="KW-1185">Reference proteome</keyword>
<reference evidence="2" key="2">
    <citation type="submission" date="2021-03" db="UniProtKB">
        <authorList>
            <consortium name="EnsemblPlants"/>
        </authorList>
    </citation>
    <scope>IDENTIFICATION</scope>
</reference>
<feature type="compositionally biased region" description="Polar residues" evidence="1">
    <location>
        <begin position="200"/>
        <end position="215"/>
    </location>
</feature>
<sequence length="239" mass="26995">MQEILIAMKKAMENASIHVYPTGVPSVHEMTGEGPSQPVGSQKQKDREPSPIRVMTILRVNNDAKYLCFPVTLGGSVEEWFKKLELGSVDCWYKLQTDFGRQFIASRKINLEVSALTNMKKLLLETLKNFITRMNSNRKVQLAFKIFQKRAQKYFNLEETQIMIFGGYYPTGGSRGPALRACSQYPAQSASLAASVATTPQASQSKRLSNESTWSENKKPKRVSEYNPQYTQHTDLVDT</sequence>
<evidence type="ECO:0008006" key="4">
    <source>
        <dbReference type="Google" id="ProtNLM"/>
    </source>
</evidence>
<feature type="compositionally biased region" description="Polar residues" evidence="1">
    <location>
        <begin position="226"/>
        <end position="239"/>
    </location>
</feature>
<evidence type="ECO:0000313" key="2">
    <source>
        <dbReference type="EnsemblPlants" id="cds.evm.model.06.580"/>
    </source>
</evidence>
<accession>A0A803PYY7</accession>
<reference evidence="2" key="1">
    <citation type="submission" date="2018-11" db="EMBL/GenBank/DDBJ databases">
        <authorList>
            <person name="Grassa J C."/>
        </authorList>
    </citation>
    <scope>NUCLEOTIDE SEQUENCE [LARGE SCALE GENOMIC DNA]</scope>
</reference>
<dbReference type="EnsemblPlants" id="evm.model.06.580">
    <property type="protein sequence ID" value="cds.evm.model.06.580"/>
    <property type="gene ID" value="evm.TU.06.580"/>
</dbReference>
<dbReference type="AlphaFoldDB" id="A0A803PYY7"/>
<dbReference type="EMBL" id="UZAU01000570">
    <property type="status" value="NOT_ANNOTATED_CDS"/>
    <property type="molecule type" value="Genomic_DNA"/>
</dbReference>
<protein>
    <recommendedName>
        <fullName evidence="4">Retrotransposon gag domain-containing protein</fullName>
    </recommendedName>
</protein>
<name>A0A803PYY7_CANSA</name>
<feature type="region of interest" description="Disordered" evidence="1">
    <location>
        <begin position="27"/>
        <end position="48"/>
    </location>
</feature>
<organism evidence="2 3">
    <name type="scientific">Cannabis sativa</name>
    <name type="common">Hemp</name>
    <name type="synonym">Marijuana</name>
    <dbReference type="NCBI Taxonomy" id="3483"/>
    <lineage>
        <taxon>Eukaryota</taxon>
        <taxon>Viridiplantae</taxon>
        <taxon>Streptophyta</taxon>
        <taxon>Embryophyta</taxon>
        <taxon>Tracheophyta</taxon>
        <taxon>Spermatophyta</taxon>
        <taxon>Magnoliopsida</taxon>
        <taxon>eudicotyledons</taxon>
        <taxon>Gunneridae</taxon>
        <taxon>Pentapetalae</taxon>
        <taxon>rosids</taxon>
        <taxon>fabids</taxon>
        <taxon>Rosales</taxon>
        <taxon>Cannabaceae</taxon>
        <taxon>Cannabis</taxon>
    </lineage>
</organism>
<dbReference type="Proteomes" id="UP000596661">
    <property type="component" value="Chromosome 6"/>
</dbReference>
<evidence type="ECO:0000313" key="3">
    <source>
        <dbReference type="Proteomes" id="UP000596661"/>
    </source>
</evidence>